<dbReference type="Proteomes" id="UP000238362">
    <property type="component" value="Unassembled WGS sequence"/>
</dbReference>
<evidence type="ECO:0000313" key="15">
    <source>
        <dbReference type="EMBL" id="PRX46488.1"/>
    </source>
</evidence>
<dbReference type="OrthoDB" id="153510at2"/>
<keyword evidence="4 12" id="KW-0812">Transmembrane</keyword>
<proteinExistence type="predicted"/>
<evidence type="ECO:0000259" key="14">
    <source>
        <dbReference type="Pfam" id="PF22618"/>
    </source>
</evidence>
<feature type="transmembrane region" description="Helical" evidence="12">
    <location>
        <begin position="97"/>
        <end position="121"/>
    </location>
</feature>
<feature type="region of interest" description="Disordered" evidence="11">
    <location>
        <begin position="237"/>
        <end position="258"/>
    </location>
</feature>
<evidence type="ECO:0000256" key="12">
    <source>
        <dbReference type="SAM" id="Phobius"/>
    </source>
</evidence>
<dbReference type="GO" id="GO:0006417">
    <property type="term" value="P:regulation of translation"/>
    <property type="evidence" value="ECO:0007669"/>
    <property type="project" value="TreeGrafter"/>
</dbReference>
<evidence type="ECO:0000313" key="16">
    <source>
        <dbReference type="Proteomes" id="UP000238362"/>
    </source>
</evidence>
<evidence type="ECO:0000256" key="5">
    <source>
        <dbReference type="ARBA" id="ARBA00022989"/>
    </source>
</evidence>
<dbReference type="EMBL" id="PVNH01000007">
    <property type="protein sequence ID" value="PRX46488.1"/>
    <property type="molecule type" value="Genomic_DNA"/>
</dbReference>
<dbReference type="PANTHER" id="PTHR37461:SF1">
    <property type="entry name" value="ANTI-SIGMA-K FACTOR RSKA"/>
    <property type="match status" value="1"/>
</dbReference>
<evidence type="ECO:0000256" key="9">
    <source>
        <dbReference type="ARBA" id="ARBA00029829"/>
    </source>
</evidence>
<dbReference type="InterPro" id="IPR018764">
    <property type="entry name" value="RskA_C"/>
</dbReference>
<evidence type="ECO:0000256" key="6">
    <source>
        <dbReference type="ARBA" id="ARBA00023015"/>
    </source>
</evidence>
<dbReference type="InterPro" id="IPR041916">
    <property type="entry name" value="Anti_sigma_zinc_sf"/>
</dbReference>
<evidence type="ECO:0000259" key="13">
    <source>
        <dbReference type="Pfam" id="PF10099"/>
    </source>
</evidence>
<dbReference type="GO" id="GO:0005886">
    <property type="term" value="C:plasma membrane"/>
    <property type="evidence" value="ECO:0007669"/>
    <property type="project" value="UniProtKB-SubCell"/>
</dbReference>
<dbReference type="GO" id="GO:0016989">
    <property type="term" value="F:sigma factor antagonist activity"/>
    <property type="evidence" value="ECO:0007669"/>
    <property type="project" value="TreeGrafter"/>
</dbReference>
<name>A0A2T0LS51_9PSEU</name>
<comment type="caution">
    <text evidence="15">The sequence shown here is derived from an EMBL/GenBank/DDBJ whole genome shotgun (WGS) entry which is preliminary data.</text>
</comment>
<keyword evidence="6" id="KW-0805">Transcription regulation</keyword>
<dbReference type="Pfam" id="PF10099">
    <property type="entry name" value="RskA_C"/>
    <property type="match status" value="1"/>
</dbReference>
<evidence type="ECO:0000256" key="8">
    <source>
        <dbReference type="ARBA" id="ARBA00023163"/>
    </source>
</evidence>
<dbReference type="InterPro" id="IPR051474">
    <property type="entry name" value="Anti-sigma-K/W_factor"/>
</dbReference>
<dbReference type="PANTHER" id="PTHR37461">
    <property type="entry name" value="ANTI-SIGMA-K FACTOR RSKA"/>
    <property type="match status" value="1"/>
</dbReference>
<dbReference type="Gene3D" id="1.10.10.1320">
    <property type="entry name" value="Anti-sigma factor, zinc-finger domain"/>
    <property type="match status" value="1"/>
</dbReference>
<evidence type="ECO:0000256" key="11">
    <source>
        <dbReference type="SAM" id="MobiDB-lite"/>
    </source>
</evidence>
<feature type="domain" description="Anti-sigma K factor RskA C-terminal" evidence="13">
    <location>
        <begin position="101"/>
        <end position="250"/>
    </location>
</feature>
<gene>
    <name evidence="15" type="ORF">B0I33_10765</name>
</gene>
<organism evidence="15 16">
    <name type="scientific">Prauserella shujinwangii</name>
    <dbReference type="NCBI Taxonomy" id="1453103"/>
    <lineage>
        <taxon>Bacteria</taxon>
        <taxon>Bacillati</taxon>
        <taxon>Actinomycetota</taxon>
        <taxon>Actinomycetes</taxon>
        <taxon>Pseudonocardiales</taxon>
        <taxon>Pseudonocardiaceae</taxon>
        <taxon>Prauserella</taxon>
    </lineage>
</organism>
<dbReference type="InterPro" id="IPR053877">
    <property type="entry name" value="RskA_N"/>
</dbReference>
<feature type="domain" description="Anti-sigma-K factor RskA N-terminal" evidence="14">
    <location>
        <begin position="7"/>
        <end position="48"/>
    </location>
</feature>
<keyword evidence="7 12" id="KW-0472">Membrane</keyword>
<evidence type="ECO:0000256" key="10">
    <source>
        <dbReference type="ARBA" id="ARBA00030803"/>
    </source>
</evidence>
<keyword evidence="5 12" id="KW-1133">Transmembrane helix</keyword>
<evidence type="ECO:0000256" key="7">
    <source>
        <dbReference type="ARBA" id="ARBA00023136"/>
    </source>
</evidence>
<evidence type="ECO:0000256" key="1">
    <source>
        <dbReference type="ARBA" id="ARBA00004167"/>
    </source>
</evidence>
<keyword evidence="8" id="KW-0804">Transcription</keyword>
<reference evidence="15 16" key="1">
    <citation type="submission" date="2018-03" db="EMBL/GenBank/DDBJ databases">
        <title>Genomic Encyclopedia of Type Strains, Phase III (KMG-III): the genomes of soil and plant-associated and newly described type strains.</title>
        <authorList>
            <person name="Whitman W."/>
        </authorList>
    </citation>
    <scope>NUCLEOTIDE SEQUENCE [LARGE SCALE GENOMIC DNA]</scope>
    <source>
        <strain evidence="15 16">CGMCC 4.7125</strain>
    </source>
</reference>
<sequence length="258" mass="27221">MTSPDMHTLAGAFALNALDEHERARFRRHLAECPSCSQEVRELQATAARLGAASAEDPPPDLRRRVLAQVHETRQQSPASGPDPRERSRRGAGMPRWVLGLAAAAAVVGLALAGVFGGIALDTQGRLEAAQERIDQAREKYAPIADLLAAADVRTVHVETSIGGQATVVFSRSRNTAMVMGSELPPQDAGRAYELWMLDDEGDPVSAGVLPPPDQPGSLVLARGIDDAEGMAITVEQAGGSPSGQPTTPPIMKVDMPA</sequence>
<protein>
    <recommendedName>
        <fullName evidence="10">Regulator of SigK</fullName>
    </recommendedName>
    <alternativeName>
        <fullName evidence="9">Sigma-K anti-sigma factor RskA</fullName>
    </alternativeName>
</protein>
<dbReference type="RefSeq" id="WP_106179903.1">
    <property type="nucleotide sequence ID" value="NZ_PVNH01000007.1"/>
</dbReference>
<evidence type="ECO:0000256" key="3">
    <source>
        <dbReference type="ARBA" id="ARBA00022475"/>
    </source>
</evidence>
<evidence type="ECO:0000256" key="4">
    <source>
        <dbReference type="ARBA" id="ARBA00022692"/>
    </source>
</evidence>
<keyword evidence="3" id="KW-1003">Cell membrane</keyword>
<evidence type="ECO:0000256" key="2">
    <source>
        <dbReference type="ARBA" id="ARBA00004236"/>
    </source>
</evidence>
<dbReference type="AlphaFoldDB" id="A0A2T0LS51"/>
<dbReference type="Pfam" id="PF22618">
    <property type="entry name" value="RskA_N"/>
    <property type="match status" value="1"/>
</dbReference>
<comment type="subcellular location">
    <subcellularLocation>
        <location evidence="2">Cell membrane</location>
    </subcellularLocation>
    <subcellularLocation>
        <location evidence="1">Membrane</location>
        <topology evidence="1">Single-pass membrane protein</topology>
    </subcellularLocation>
</comment>
<accession>A0A2T0LS51</accession>
<keyword evidence="16" id="KW-1185">Reference proteome</keyword>
<feature type="region of interest" description="Disordered" evidence="11">
    <location>
        <begin position="71"/>
        <end position="91"/>
    </location>
</feature>